<dbReference type="InterPro" id="IPR045341">
    <property type="entry name" value="DUF6532"/>
</dbReference>
<reference evidence="2" key="1">
    <citation type="submission" date="2023-03" db="EMBL/GenBank/DDBJ databases">
        <title>Massive genome expansion in bonnet fungi (Mycena s.s.) driven by repeated elements and novel gene families across ecological guilds.</title>
        <authorList>
            <consortium name="Lawrence Berkeley National Laboratory"/>
            <person name="Harder C.B."/>
            <person name="Miyauchi S."/>
            <person name="Viragh M."/>
            <person name="Kuo A."/>
            <person name="Thoen E."/>
            <person name="Andreopoulos B."/>
            <person name="Lu D."/>
            <person name="Skrede I."/>
            <person name="Drula E."/>
            <person name="Henrissat B."/>
            <person name="Morin E."/>
            <person name="Kohler A."/>
            <person name="Barry K."/>
            <person name="LaButti K."/>
            <person name="Morin E."/>
            <person name="Salamov A."/>
            <person name="Lipzen A."/>
            <person name="Mereny Z."/>
            <person name="Hegedus B."/>
            <person name="Baldrian P."/>
            <person name="Stursova M."/>
            <person name="Weitz H."/>
            <person name="Taylor A."/>
            <person name="Grigoriev I.V."/>
            <person name="Nagy L.G."/>
            <person name="Martin F."/>
            <person name="Kauserud H."/>
        </authorList>
    </citation>
    <scope>NUCLEOTIDE SEQUENCE</scope>
    <source>
        <strain evidence="2">9144</strain>
    </source>
</reference>
<organism evidence="2 3">
    <name type="scientific">Mycena pura</name>
    <dbReference type="NCBI Taxonomy" id="153505"/>
    <lineage>
        <taxon>Eukaryota</taxon>
        <taxon>Fungi</taxon>
        <taxon>Dikarya</taxon>
        <taxon>Basidiomycota</taxon>
        <taxon>Agaricomycotina</taxon>
        <taxon>Agaricomycetes</taxon>
        <taxon>Agaricomycetidae</taxon>
        <taxon>Agaricales</taxon>
        <taxon>Marasmiineae</taxon>
        <taxon>Mycenaceae</taxon>
        <taxon>Mycena</taxon>
    </lineage>
</organism>
<proteinExistence type="predicted"/>
<dbReference type="Proteomes" id="UP001219525">
    <property type="component" value="Unassembled WGS sequence"/>
</dbReference>
<dbReference type="Pfam" id="PF20149">
    <property type="entry name" value="DUF6532"/>
    <property type="match status" value="1"/>
</dbReference>
<evidence type="ECO:0000313" key="3">
    <source>
        <dbReference type="Proteomes" id="UP001219525"/>
    </source>
</evidence>
<comment type="caution">
    <text evidence="2">The sequence shown here is derived from an EMBL/GenBank/DDBJ whole genome shotgun (WGS) entry which is preliminary data.</text>
</comment>
<keyword evidence="3" id="KW-1185">Reference proteome</keyword>
<dbReference type="EMBL" id="JARJCW010000006">
    <property type="protein sequence ID" value="KAJ7223012.1"/>
    <property type="molecule type" value="Genomic_DNA"/>
</dbReference>
<accession>A0AAD7E1A4</accession>
<protein>
    <recommendedName>
        <fullName evidence="1">DUF6532 domain-containing protein</fullName>
    </recommendedName>
</protein>
<evidence type="ECO:0000313" key="2">
    <source>
        <dbReference type="EMBL" id="KAJ7223012.1"/>
    </source>
</evidence>
<gene>
    <name evidence="2" type="ORF">GGX14DRAFT_387398</name>
</gene>
<feature type="domain" description="DUF6532" evidence="1">
    <location>
        <begin position="298"/>
        <end position="401"/>
    </location>
</feature>
<dbReference type="AlphaFoldDB" id="A0AAD7E1A4"/>
<sequence length="434" mass="50174">MCSQDLGLLNKLEEICELGNLLETSHPNVKISLRFHHWKEKIMWADYERSCDKPDSQYGFDEQDVKDLFFFSEYWLAPCLKTLKYQNRLPNSMQKRKSHELHTTFPPRPPPNTEFNGATFFLPGDLDSFLSPSYSEDVHFQFMQQVPTSKYQLDFEVEKVFLQSLYNTDPDPYQANGPGLAQAYMPLQKPSKPRKQENRQLYSIANNVLKTSFLQEHDVSAKSALGSHVKGLTITKLCNSLKRIKELIGMAKLGFVFSLVTLHAFPLQKDSMKHNSQRDIQNLNGLYPDANKKHPETNKFYNCKQYQEHCSQQVKKLRKNKHFLHLSAEEEDFAHPAFEEAVHILAFDRGLAGYRLEDFKEGMPHPVLALAALLVLCEIFLYNQLEEKINRKHVGVKFSAIGQNVLDYERYLIILKKVMKEQPAITRLFVGVGP</sequence>
<name>A0AAD7E1A4_9AGAR</name>
<evidence type="ECO:0000259" key="1">
    <source>
        <dbReference type="Pfam" id="PF20149"/>
    </source>
</evidence>